<reference evidence="1" key="1">
    <citation type="submission" date="2019-04" db="EMBL/GenBank/DDBJ databases">
        <title>Friends and foes A comparative genomics studyof 23 Aspergillus species from section Flavi.</title>
        <authorList>
            <consortium name="DOE Joint Genome Institute"/>
            <person name="Kjaerbolling I."/>
            <person name="Vesth T."/>
            <person name="Frisvad J.C."/>
            <person name="Nybo J.L."/>
            <person name="Theobald S."/>
            <person name="Kildgaard S."/>
            <person name="Isbrandt T."/>
            <person name="Kuo A."/>
            <person name="Sato A."/>
            <person name="Lyhne E.K."/>
            <person name="Kogle M.E."/>
            <person name="Wiebenga A."/>
            <person name="Kun R.S."/>
            <person name="Lubbers R.J."/>
            <person name="Makela M.R."/>
            <person name="Barry K."/>
            <person name="Chovatia M."/>
            <person name="Clum A."/>
            <person name="Daum C."/>
            <person name="Haridas S."/>
            <person name="He G."/>
            <person name="LaButti K."/>
            <person name="Lipzen A."/>
            <person name="Mondo S."/>
            <person name="Riley R."/>
            <person name="Salamov A."/>
            <person name="Simmons B.A."/>
            <person name="Magnuson J.K."/>
            <person name="Henrissat B."/>
            <person name="Mortensen U.H."/>
            <person name="Larsen T.O."/>
            <person name="Devries R.P."/>
            <person name="Grigoriev I.V."/>
            <person name="Machida M."/>
            <person name="Baker S.E."/>
            <person name="Andersen M.R."/>
        </authorList>
    </citation>
    <scope>NUCLEOTIDE SEQUENCE [LARGE SCALE GENOMIC DNA]</scope>
    <source>
        <strain evidence="1">IBT 14317</strain>
    </source>
</reference>
<dbReference type="EMBL" id="ML735321">
    <property type="protein sequence ID" value="KAE8385997.1"/>
    <property type="molecule type" value="Genomic_DNA"/>
</dbReference>
<accession>A0A5N7BWX4</accession>
<proteinExistence type="predicted"/>
<protein>
    <submittedName>
        <fullName evidence="1">Uncharacterized protein</fullName>
    </submittedName>
</protein>
<dbReference type="OrthoDB" id="4158189at2759"/>
<dbReference type="OMA" id="DVFRGCR"/>
<organism evidence="1">
    <name type="scientific">Petromyces alliaceus</name>
    <name type="common">Aspergillus alliaceus</name>
    <dbReference type="NCBI Taxonomy" id="209559"/>
    <lineage>
        <taxon>Eukaryota</taxon>
        <taxon>Fungi</taxon>
        <taxon>Dikarya</taxon>
        <taxon>Ascomycota</taxon>
        <taxon>Pezizomycotina</taxon>
        <taxon>Eurotiomycetes</taxon>
        <taxon>Eurotiomycetidae</taxon>
        <taxon>Eurotiales</taxon>
        <taxon>Aspergillaceae</taxon>
        <taxon>Aspergillus</taxon>
        <taxon>Aspergillus subgen. Circumdati</taxon>
    </lineage>
</organism>
<dbReference type="Proteomes" id="UP000326877">
    <property type="component" value="Unassembled WGS sequence"/>
</dbReference>
<dbReference type="AlphaFoldDB" id="A0A5N7BWX4"/>
<accession>A0A5N6FIL5</accession>
<gene>
    <name evidence="1" type="ORF">BDV23DRAFT_187727</name>
</gene>
<evidence type="ECO:0000313" key="1">
    <source>
        <dbReference type="EMBL" id="KAE8385997.1"/>
    </source>
</evidence>
<name>A0A5N7BWX4_PETAA</name>
<sequence>MCGISRPSTGNRIAVMFPTASSKSLRPYSLLFREMDAGTKAVFRIEDADTFDVFRGCRGIDLRIERHGDLTSALRSPPLHQFRLRPCGKSRGEMEFELPERLDLGVSETGIVGRQVTVLVEGGSSVGNGIGTGIVGYD</sequence>